<protein>
    <submittedName>
        <fullName evidence="2">Uncharacterized protein</fullName>
    </submittedName>
</protein>
<keyword evidence="1" id="KW-0472">Membrane</keyword>
<dbReference type="Proteomes" id="UP001231370">
    <property type="component" value="Unassembled WGS sequence"/>
</dbReference>
<keyword evidence="1" id="KW-0812">Transmembrane</keyword>
<evidence type="ECO:0000313" key="3">
    <source>
        <dbReference type="Proteomes" id="UP001231370"/>
    </source>
</evidence>
<keyword evidence="3" id="KW-1185">Reference proteome</keyword>
<feature type="transmembrane region" description="Helical" evidence="1">
    <location>
        <begin position="27"/>
        <end position="45"/>
    </location>
</feature>
<keyword evidence="1" id="KW-1133">Transmembrane helix</keyword>
<gene>
    <name evidence="2" type="ORF">PJF56_06420</name>
</gene>
<reference evidence="2 3" key="1">
    <citation type="submission" date="2023-01" db="EMBL/GenBank/DDBJ databases">
        <title>Novel diversity within Roseofilum (Cyanobacteria; Desertifilaceae) from marine benthic mats with descriptions of four novel species.</title>
        <authorList>
            <person name="Wang Y."/>
            <person name="Berthold D.E."/>
            <person name="Hu J."/>
            <person name="Lefler F.W."/>
            <person name="Laughinghouse H.D. IV."/>
        </authorList>
    </citation>
    <scope>NUCLEOTIDE SEQUENCE [LARGE SCALE GENOMIC DNA]</scope>
    <source>
        <strain evidence="2 3">BLCC-M91</strain>
    </source>
</reference>
<name>A0ABT7BJM0_9CYAN</name>
<dbReference type="EMBL" id="JAQPOK010000052">
    <property type="protein sequence ID" value="MDJ1178493.1"/>
    <property type="molecule type" value="Genomic_DNA"/>
</dbReference>
<accession>A0ABT7BJM0</accession>
<dbReference type="RefSeq" id="WP_283761809.1">
    <property type="nucleotide sequence ID" value="NZ_JAQPOK010000052.1"/>
</dbReference>
<sequence>MNTFILHVMLAIFLATGFSVGKYSQNGLCLLSFLFLFGVYLFWAASQILQELLNLLSVLGA</sequence>
<organism evidence="2 3">
    <name type="scientific">Roseofilum halophilum BLCC-M91</name>
    <dbReference type="NCBI Taxonomy" id="3022259"/>
    <lineage>
        <taxon>Bacteria</taxon>
        <taxon>Bacillati</taxon>
        <taxon>Cyanobacteriota</taxon>
        <taxon>Cyanophyceae</taxon>
        <taxon>Desertifilales</taxon>
        <taxon>Desertifilaceae</taxon>
        <taxon>Roseofilum</taxon>
        <taxon>Roseofilum halophilum</taxon>
    </lineage>
</organism>
<evidence type="ECO:0000256" key="1">
    <source>
        <dbReference type="SAM" id="Phobius"/>
    </source>
</evidence>
<proteinExistence type="predicted"/>
<comment type="caution">
    <text evidence="2">The sequence shown here is derived from an EMBL/GenBank/DDBJ whole genome shotgun (WGS) entry which is preliminary data.</text>
</comment>
<evidence type="ECO:0000313" key="2">
    <source>
        <dbReference type="EMBL" id="MDJ1178493.1"/>
    </source>
</evidence>